<evidence type="ECO:0000313" key="2">
    <source>
        <dbReference type="Proteomes" id="UP001148629"/>
    </source>
</evidence>
<comment type="caution">
    <text evidence="1">The sequence shown here is derived from an EMBL/GenBank/DDBJ whole genome shotgun (WGS) entry which is preliminary data.</text>
</comment>
<proteinExistence type="predicted"/>
<accession>A0ACC1S4W7</accession>
<protein>
    <submittedName>
        <fullName evidence="1">Uncharacterized protein</fullName>
    </submittedName>
</protein>
<dbReference type="EMBL" id="JANRMS010000983">
    <property type="protein sequence ID" value="KAJ3532212.1"/>
    <property type="molecule type" value="Genomic_DNA"/>
</dbReference>
<evidence type="ECO:0000313" key="1">
    <source>
        <dbReference type="EMBL" id="KAJ3532212.1"/>
    </source>
</evidence>
<name>A0ACC1S4W7_9HYPO</name>
<keyword evidence="2" id="KW-1185">Reference proteome</keyword>
<reference evidence="1" key="1">
    <citation type="submission" date="2022-08" db="EMBL/GenBank/DDBJ databases">
        <title>Genome Sequence of Fusarium decemcellulare.</title>
        <authorList>
            <person name="Buettner E."/>
        </authorList>
    </citation>
    <scope>NUCLEOTIDE SEQUENCE</scope>
    <source>
        <strain evidence="1">Babe19</strain>
    </source>
</reference>
<gene>
    <name evidence="1" type="ORF">NM208_g8546</name>
</gene>
<organism evidence="1 2">
    <name type="scientific">Fusarium decemcellulare</name>
    <dbReference type="NCBI Taxonomy" id="57161"/>
    <lineage>
        <taxon>Eukaryota</taxon>
        <taxon>Fungi</taxon>
        <taxon>Dikarya</taxon>
        <taxon>Ascomycota</taxon>
        <taxon>Pezizomycotina</taxon>
        <taxon>Sordariomycetes</taxon>
        <taxon>Hypocreomycetidae</taxon>
        <taxon>Hypocreales</taxon>
        <taxon>Nectriaceae</taxon>
        <taxon>Fusarium</taxon>
        <taxon>Fusarium decemcellulare species complex</taxon>
    </lineage>
</organism>
<sequence>MSETAVPMPSACSWAIAMPTLLFYEATTHPGAYVPHAWIELEKKRISILDIFEHGKFGLVVGVGGNPWKEAATTVSQELGIELPVYFVGQRCTYNDVLGEWASRREITDRGVLLVRPDRHIAYRSVDRPQDPTATLRSVLKQVLSR</sequence>
<dbReference type="Proteomes" id="UP001148629">
    <property type="component" value="Unassembled WGS sequence"/>
</dbReference>